<dbReference type="RefSeq" id="WP_116304321.1">
    <property type="nucleotide sequence ID" value="NZ_NFZV01000053.1"/>
</dbReference>
<evidence type="ECO:0000313" key="1">
    <source>
        <dbReference type="EMBL" id="RFA35129.1"/>
    </source>
</evidence>
<name>A0A3E0WRV2_9GAMM</name>
<keyword evidence="2" id="KW-1185">Reference proteome</keyword>
<proteinExistence type="predicted"/>
<comment type="caution">
    <text evidence="1">The sequence shown here is derived from an EMBL/GenBank/DDBJ whole genome shotgun (WGS) entry which is preliminary data.</text>
</comment>
<dbReference type="EMBL" id="NFZW01000013">
    <property type="protein sequence ID" value="RFA35129.1"/>
    <property type="molecule type" value="Genomic_DNA"/>
</dbReference>
<protein>
    <submittedName>
        <fullName evidence="1">Uncharacterized protein</fullName>
    </submittedName>
</protein>
<accession>A0A3E0WRV2</accession>
<reference evidence="2" key="1">
    <citation type="submission" date="2017-05" db="EMBL/GenBank/DDBJ databases">
        <authorList>
            <person name="Sharma S."/>
            <person name="Sidhu C."/>
            <person name="Pinnaka A.K."/>
        </authorList>
    </citation>
    <scope>NUCLEOTIDE SEQUENCE [LARGE SCALE GENOMIC DNA]</scope>
    <source>
        <strain evidence="2">AK93</strain>
    </source>
</reference>
<evidence type="ECO:0000313" key="2">
    <source>
        <dbReference type="Proteomes" id="UP000256763"/>
    </source>
</evidence>
<dbReference type="AlphaFoldDB" id="A0A3E0WRV2"/>
<dbReference type="Proteomes" id="UP000256763">
    <property type="component" value="Unassembled WGS sequence"/>
</dbReference>
<sequence>MSELPNNVVVQCPVPRDTNIEGYKRTMHVPISTCESCQHLKAVGVASSDERLPWDERHRILCTYPRQLPVHEVKHG</sequence>
<gene>
    <name evidence="1" type="ORF">CAL65_13565</name>
</gene>
<organism evidence="1 2">
    <name type="scientific">Alkalilimnicola ehrlichii</name>
    <dbReference type="NCBI Taxonomy" id="351052"/>
    <lineage>
        <taxon>Bacteria</taxon>
        <taxon>Pseudomonadati</taxon>
        <taxon>Pseudomonadota</taxon>
        <taxon>Gammaproteobacteria</taxon>
        <taxon>Chromatiales</taxon>
        <taxon>Ectothiorhodospiraceae</taxon>
        <taxon>Alkalilimnicola</taxon>
    </lineage>
</organism>